<comment type="similarity">
    <text evidence="1">Belongs to the YciI family.</text>
</comment>
<name>A0A0Q3M2L8_9HYPH</name>
<dbReference type="OrthoDB" id="2293521at2"/>
<dbReference type="Proteomes" id="UP000190130">
    <property type="component" value="Unassembled WGS sequence"/>
</dbReference>
<dbReference type="InterPro" id="IPR005545">
    <property type="entry name" value="YCII"/>
</dbReference>
<evidence type="ECO:0000256" key="1">
    <source>
        <dbReference type="ARBA" id="ARBA00007689"/>
    </source>
</evidence>
<sequence>MLFAILCTDKPGATALRAQLRPSHLDYLAPHRSRILFAGPFLAEDGETSTGSLIVIDCPDRAAAEAFAADDPYARGDLFQSVEVRAWRKVLPDGR</sequence>
<dbReference type="SUPFAM" id="SSF54909">
    <property type="entry name" value="Dimeric alpha+beta barrel"/>
    <property type="match status" value="1"/>
</dbReference>
<dbReference type="Proteomes" id="UP000051562">
    <property type="component" value="Unassembled WGS sequence"/>
</dbReference>
<evidence type="ECO:0000313" key="6">
    <source>
        <dbReference type="Proteomes" id="UP000190130"/>
    </source>
</evidence>
<dbReference type="Gene3D" id="3.30.70.1060">
    <property type="entry name" value="Dimeric alpha+beta barrel"/>
    <property type="match status" value="1"/>
</dbReference>
<keyword evidence="5" id="KW-1185">Reference proteome</keyword>
<accession>A0A0Q3M2L8</accession>
<evidence type="ECO:0000313" key="3">
    <source>
        <dbReference type="EMBL" id="KQK29897.1"/>
    </source>
</evidence>
<dbReference type="InterPro" id="IPR011008">
    <property type="entry name" value="Dimeric_a/b-barrel"/>
</dbReference>
<reference evidence="4 6" key="2">
    <citation type="submission" date="2017-02" db="EMBL/GenBank/DDBJ databases">
        <authorList>
            <person name="Peterson S.W."/>
        </authorList>
    </citation>
    <scope>NUCLEOTIDE SEQUENCE [LARGE SCALE GENOMIC DNA]</scope>
    <source>
        <strain evidence="4 6">DSM 9653</strain>
    </source>
</reference>
<dbReference type="PANTHER" id="PTHR33606:SF3">
    <property type="entry name" value="PROTEIN YCII"/>
    <property type="match status" value="1"/>
</dbReference>
<dbReference type="EMBL" id="LMAR01000044">
    <property type="protein sequence ID" value="KQK29897.1"/>
    <property type="molecule type" value="Genomic_DNA"/>
</dbReference>
<dbReference type="EMBL" id="FUYX01000004">
    <property type="protein sequence ID" value="SKB68657.1"/>
    <property type="molecule type" value="Genomic_DNA"/>
</dbReference>
<proteinExistence type="inferred from homology"/>
<evidence type="ECO:0000259" key="2">
    <source>
        <dbReference type="Pfam" id="PF03795"/>
    </source>
</evidence>
<protein>
    <recommendedName>
        <fullName evidence="2">YCII-related domain-containing protein</fullName>
    </recommendedName>
</protein>
<organism evidence="3 5">
    <name type="scientific">Bosea thiooxidans</name>
    <dbReference type="NCBI Taxonomy" id="53254"/>
    <lineage>
        <taxon>Bacteria</taxon>
        <taxon>Pseudomonadati</taxon>
        <taxon>Pseudomonadota</taxon>
        <taxon>Alphaproteobacteria</taxon>
        <taxon>Hyphomicrobiales</taxon>
        <taxon>Boseaceae</taxon>
        <taxon>Bosea</taxon>
    </lineage>
</organism>
<evidence type="ECO:0000313" key="4">
    <source>
        <dbReference type="EMBL" id="SKB68657.1"/>
    </source>
</evidence>
<reference evidence="3 5" key="1">
    <citation type="submission" date="2015-10" db="EMBL/GenBank/DDBJ databases">
        <title>Draft genome of Bosea thiooxidans.</title>
        <authorList>
            <person name="Wang X."/>
        </authorList>
    </citation>
    <scope>NUCLEOTIDE SEQUENCE [LARGE SCALE GENOMIC DNA]</scope>
    <source>
        <strain evidence="3 5">CGMCC 9174</strain>
    </source>
</reference>
<dbReference type="RefSeq" id="WP_055728697.1">
    <property type="nucleotide sequence ID" value="NZ_FUYX01000004.1"/>
</dbReference>
<dbReference type="Pfam" id="PF03795">
    <property type="entry name" value="YCII"/>
    <property type="match status" value="1"/>
</dbReference>
<dbReference type="STRING" id="53254.SAMN05660750_01873"/>
<feature type="domain" description="YCII-related" evidence="2">
    <location>
        <begin position="1"/>
        <end position="88"/>
    </location>
</feature>
<dbReference type="InterPro" id="IPR051807">
    <property type="entry name" value="Sec-metab_biosynth-assoc"/>
</dbReference>
<gene>
    <name evidence="3" type="ORF">ARD30_15680</name>
    <name evidence="4" type="ORF">SAMN05660750_01873</name>
</gene>
<dbReference type="AlphaFoldDB" id="A0A0Q3M2L8"/>
<dbReference type="PANTHER" id="PTHR33606">
    <property type="entry name" value="PROTEIN YCII"/>
    <property type="match status" value="1"/>
</dbReference>
<evidence type="ECO:0000313" key="5">
    <source>
        <dbReference type="Proteomes" id="UP000051562"/>
    </source>
</evidence>